<feature type="transmembrane region" description="Helical" evidence="7">
    <location>
        <begin position="117"/>
        <end position="135"/>
    </location>
</feature>
<keyword evidence="5 7" id="KW-1133">Transmembrane helix</keyword>
<evidence type="ECO:0000256" key="2">
    <source>
        <dbReference type="ARBA" id="ARBA00022448"/>
    </source>
</evidence>
<protein>
    <recommendedName>
        <fullName evidence="9">Vesicle transport protein</fullName>
    </recommendedName>
</protein>
<proteinExistence type="predicted"/>
<evidence type="ECO:0000313" key="8">
    <source>
        <dbReference type="EMBL" id="SVB12635.1"/>
    </source>
</evidence>
<dbReference type="PANTHER" id="PTHR23137">
    <property type="entry name" value="VESICLE TRANSPORT PROTEIN-RELATED"/>
    <property type="match status" value="1"/>
</dbReference>
<evidence type="ECO:0000256" key="7">
    <source>
        <dbReference type="SAM" id="Phobius"/>
    </source>
</evidence>
<dbReference type="InterPro" id="IPR007305">
    <property type="entry name" value="Vesicle_transpt_Got1/SFT2"/>
</dbReference>
<sequence>MLFNSEPEERTLKDEIDEFCTCSYETRIKGFGICFVLGWFITFMSTIAIVSIVTNPAKFAVLYTFGNIISLSSTCFLFGPCSQIKSMLKHKRIFATILYFLAMIMTLVLAFKVREALPVLLSMLLQFLAMIWYSLSYIPYARTLVTNLIF</sequence>
<dbReference type="Pfam" id="PF04178">
    <property type="entry name" value="Got1"/>
    <property type="match status" value="1"/>
</dbReference>
<comment type="subcellular location">
    <subcellularLocation>
        <location evidence="1">Membrane</location>
        <topology evidence="1">Multi-pass membrane protein</topology>
    </subcellularLocation>
</comment>
<evidence type="ECO:0000256" key="1">
    <source>
        <dbReference type="ARBA" id="ARBA00004141"/>
    </source>
</evidence>
<dbReference type="AlphaFoldDB" id="A0A382BFQ2"/>
<organism evidence="8">
    <name type="scientific">marine metagenome</name>
    <dbReference type="NCBI Taxonomy" id="408172"/>
    <lineage>
        <taxon>unclassified sequences</taxon>
        <taxon>metagenomes</taxon>
        <taxon>ecological metagenomes</taxon>
    </lineage>
</organism>
<dbReference type="InterPro" id="IPR011691">
    <property type="entry name" value="Vesicle_transpt_SFT2"/>
</dbReference>
<gene>
    <name evidence="8" type="ORF">METZ01_LOCUS165489</name>
</gene>
<feature type="transmembrane region" description="Helical" evidence="7">
    <location>
        <begin position="93"/>
        <end position="111"/>
    </location>
</feature>
<keyword evidence="6 7" id="KW-0472">Membrane</keyword>
<dbReference type="GO" id="GO:0015031">
    <property type="term" value="P:protein transport"/>
    <property type="evidence" value="ECO:0007669"/>
    <property type="project" value="UniProtKB-KW"/>
</dbReference>
<dbReference type="GO" id="GO:0016192">
    <property type="term" value="P:vesicle-mediated transport"/>
    <property type="evidence" value="ECO:0007669"/>
    <property type="project" value="InterPro"/>
</dbReference>
<feature type="transmembrane region" description="Helical" evidence="7">
    <location>
        <begin position="33"/>
        <end position="54"/>
    </location>
</feature>
<evidence type="ECO:0000256" key="3">
    <source>
        <dbReference type="ARBA" id="ARBA00022692"/>
    </source>
</evidence>
<keyword evidence="2" id="KW-0813">Transport</keyword>
<evidence type="ECO:0000256" key="6">
    <source>
        <dbReference type="ARBA" id="ARBA00023136"/>
    </source>
</evidence>
<evidence type="ECO:0000256" key="5">
    <source>
        <dbReference type="ARBA" id="ARBA00022989"/>
    </source>
</evidence>
<evidence type="ECO:0000256" key="4">
    <source>
        <dbReference type="ARBA" id="ARBA00022927"/>
    </source>
</evidence>
<dbReference type="EMBL" id="UINC01029619">
    <property type="protein sequence ID" value="SVB12635.1"/>
    <property type="molecule type" value="Genomic_DNA"/>
</dbReference>
<evidence type="ECO:0008006" key="9">
    <source>
        <dbReference type="Google" id="ProtNLM"/>
    </source>
</evidence>
<keyword evidence="3 7" id="KW-0812">Transmembrane</keyword>
<accession>A0A382BFQ2</accession>
<reference evidence="8" key="1">
    <citation type="submission" date="2018-05" db="EMBL/GenBank/DDBJ databases">
        <authorList>
            <person name="Lanie J.A."/>
            <person name="Ng W.-L."/>
            <person name="Kazmierczak K.M."/>
            <person name="Andrzejewski T.M."/>
            <person name="Davidsen T.M."/>
            <person name="Wayne K.J."/>
            <person name="Tettelin H."/>
            <person name="Glass J.I."/>
            <person name="Rusch D."/>
            <person name="Podicherti R."/>
            <person name="Tsui H.-C.T."/>
            <person name="Winkler M.E."/>
        </authorList>
    </citation>
    <scope>NUCLEOTIDE SEQUENCE</scope>
</reference>
<dbReference type="PANTHER" id="PTHR23137:SF6">
    <property type="entry name" value="VESICLE TRANSPORT PROTEIN"/>
    <property type="match status" value="1"/>
</dbReference>
<dbReference type="GO" id="GO:0012505">
    <property type="term" value="C:endomembrane system"/>
    <property type="evidence" value="ECO:0007669"/>
    <property type="project" value="UniProtKB-ARBA"/>
</dbReference>
<dbReference type="GO" id="GO:0016020">
    <property type="term" value="C:membrane"/>
    <property type="evidence" value="ECO:0007669"/>
    <property type="project" value="UniProtKB-SubCell"/>
</dbReference>
<feature type="transmembrane region" description="Helical" evidence="7">
    <location>
        <begin position="60"/>
        <end position="81"/>
    </location>
</feature>
<dbReference type="GO" id="GO:0005737">
    <property type="term" value="C:cytoplasm"/>
    <property type="evidence" value="ECO:0007669"/>
    <property type="project" value="UniProtKB-ARBA"/>
</dbReference>
<keyword evidence="4" id="KW-0653">Protein transport</keyword>
<name>A0A382BFQ2_9ZZZZ</name>